<dbReference type="InterPro" id="IPR009057">
    <property type="entry name" value="Homeodomain-like_sf"/>
</dbReference>
<reference evidence="6" key="1">
    <citation type="journal article" date="2021" name="PeerJ">
        <title>Extensive microbial diversity within the chicken gut microbiome revealed by metagenomics and culture.</title>
        <authorList>
            <person name="Gilroy R."/>
            <person name="Ravi A."/>
            <person name="Getino M."/>
            <person name="Pursley I."/>
            <person name="Horton D.L."/>
            <person name="Alikhan N.F."/>
            <person name="Baker D."/>
            <person name="Gharbi K."/>
            <person name="Hall N."/>
            <person name="Watson M."/>
            <person name="Adriaenssens E.M."/>
            <person name="Foster-Nyarko E."/>
            <person name="Jarju S."/>
            <person name="Secka A."/>
            <person name="Antonio M."/>
            <person name="Oren A."/>
            <person name="Chaudhuri R.R."/>
            <person name="La Ragione R."/>
            <person name="Hildebrand F."/>
            <person name="Pallen M.J."/>
        </authorList>
    </citation>
    <scope>NUCLEOTIDE SEQUENCE</scope>
    <source>
        <strain evidence="6">ChiGjej4B4-7305</strain>
    </source>
</reference>
<dbReference type="SUPFAM" id="SSF46689">
    <property type="entry name" value="Homeodomain-like"/>
    <property type="match status" value="1"/>
</dbReference>
<evidence type="ECO:0000256" key="3">
    <source>
        <dbReference type="ARBA" id="ARBA00023163"/>
    </source>
</evidence>
<protein>
    <submittedName>
        <fullName evidence="6">TetR/AcrR family transcriptional regulator</fullName>
    </submittedName>
</protein>
<keyword evidence="3" id="KW-0804">Transcription</keyword>
<evidence type="ECO:0000256" key="4">
    <source>
        <dbReference type="PROSITE-ProRule" id="PRU00335"/>
    </source>
</evidence>
<dbReference type="PANTHER" id="PTHR30055">
    <property type="entry name" value="HTH-TYPE TRANSCRIPTIONAL REGULATOR RUTR"/>
    <property type="match status" value="1"/>
</dbReference>
<dbReference type="GO" id="GO:0000976">
    <property type="term" value="F:transcription cis-regulatory region binding"/>
    <property type="evidence" value="ECO:0007669"/>
    <property type="project" value="TreeGrafter"/>
</dbReference>
<name>A0A9D2EDJ5_9MICO</name>
<proteinExistence type="predicted"/>
<dbReference type="AlphaFoldDB" id="A0A9D2EDJ5"/>
<organism evidence="6 7">
    <name type="scientific">Candidatus Ruania gallistercoris</name>
    <dbReference type="NCBI Taxonomy" id="2838746"/>
    <lineage>
        <taxon>Bacteria</taxon>
        <taxon>Bacillati</taxon>
        <taxon>Actinomycetota</taxon>
        <taxon>Actinomycetes</taxon>
        <taxon>Micrococcales</taxon>
        <taxon>Ruaniaceae</taxon>
        <taxon>Ruania</taxon>
    </lineage>
</organism>
<gene>
    <name evidence="6" type="ORF">H9815_08490</name>
</gene>
<dbReference type="Proteomes" id="UP000824037">
    <property type="component" value="Unassembled WGS sequence"/>
</dbReference>
<dbReference type="PANTHER" id="PTHR30055:SF234">
    <property type="entry name" value="HTH-TYPE TRANSCRIPTIONAL REGULATOR BETI"/>
    <property type="match status" value="1"/>
</dbReference>
<evidence type="ECO:0000313" key="6">
    <source>
        <dbReference type="EMBL" id="HIZ35803.1"/>
    </source>
</evidence>
<dbReference type="GO" id="GO:0003700">
    <property type="term" value="F:DNA-binding transcription factor activity"/>
    <property type="evidence" value="ECO:0007669"/>
    <property type="project" value="TreeGrafter"/>
</dbReference>
<dbReference type="InterPro" id="IPR050109">
    <property type="entry name" value="HTH-type_TetR-like_transc_reg"/>
</dbReference>
<evidence type="ECO:0000256" key="1">
    <source>
        <dbReference type="ARBA" id="ARBA00023015"/>
    </source>
</evidence>
<dbReference type="InterPro" id="IPR001647">
    <property type="entry name" value="HTH_TetR"/>
</dbReference>
<keyword evidence="1" id="KW-0805">Transcription regulation</keyword>
<accession>A0A9D2EDJ5</accession>
<dbReference type="PROSITE" id="PS50977">
    <property type="entry name" value="HTH_TETR_2"/>
    <property type="match status" value="1"/>
</dbReference>
<feature type="domain" description="HTH tetR-type" evidence="5">
    <location>
        <begin position="10"/>
        <end position="70"/>
    </location>
</feature>
<sequence>MTTALERLAPDRRRTLVRVAAEEFAAAGYAGASLNRIIAALGMSKSSFYHLLAAKQELFELTAGDLAAQVGAELQIPDPGAFAGGQFWPMVQDLVAQLTGALVGNEDALLLGRMVYAGSAPAVGAIGRVEAWVGELLATGRGAGQVRTDLPAELQQQLVAAVLRTLDEWAVHHEEALATGSAEPFTGRVFDLLHRMLATDRAPLRRSRSD</sequence>
<keyword evidence="2 4" id="KW-0238">DNA-binding</keyword>
<dbReference type="Pfam" id="PF00440">
    <property type="entry name" value="TetR_N"/>
    <property type="match status" value="1"/>
</dbReference>
<evidence type="ECO:0000313" key="7">
    <source>
        <dbReference type="Proteomes" id="UP000824037"/>
    </source>
</evidence>
<feature type="DNA-binding region" description="H-T-H motif" evidence="4">
    <location>
        <begin position="33"/>
        <end position="52"/>
    </location>
</feature>
<evidence type="ECO:0000256" key="2">
    <source>
        <dbReference type="ARBA" id="ARBA00023125"/>
    </source>
</evidence>
<dbReference type="EMBL" id="DXBY01000145">
    <property type="protein sequence ID" value="HIZ35803.1"/>
    <property type="molecule type" value="Genomic_DNA"/>
</dbReference>
<evidence type="ECO:0000259" key="5">
    <source>
        <dbReference type="PROSITE" id="PS50977"/>
    </source>
</evidence>
<dbReference type="Gene3D" id="1.10.357.10">
    <property type="entry name" value="Tetracycline Repressor, domain 2"/>
    <property type="match status" value="1"/>
</dbReference>
<comment type="caution">
    <text evidence="6">The sequence shown here is derived from an EMBL/GenBank/DDBJ whole genome shotgun (WGS) entry which is preliminary data.</text>
</comment>
<reference evidence="6" key="2">
    <citation type="submission" date="2021-04" db="EMBL/GenBank/DDBJ databases">
        <authorList>
            <person name="Gilroy R."/>
        </authorList>
    </citation>
    <scope>NUCLEOTIDE SEQUENCE</scope>
    <source>
        <strain evidence="6">ChiGjej4B4-7305</strain>
    </source>
</reference>